<dbReference type="RefSeq" id="WP_020516710.1">
    <property type="nucleotide sequence ID" value="NZ_JBIAZU010000003.1"/>
</dbReference>
<name>A0ABW6WCU8_9ACTN</name>
<dbReference type="PANTHER" id="PTHR30528">
    <property type="entry name" value="CYTOPLASMIC PROTEIN"/>
    <property type="match status" value="1"/>
</dbReference>
<proteinExistence type="predicted"/>
<evidence type="ECO:0000313" key="1">
    <source>
        <dbReference type="EMBL" id="MFF5291127.1"/>
    </source>
</evidence>
<dbReference type="Proteomes" id="UP001602245">
    <property type="component" value="Unassembled WGS sequence"/>
</dbReference>
<dbReference type="Pfam" id="PF06224">
    <property type="entry name" value="AlkZ-like"/>
    <property type="match status" value="1"/>
</dbReference>
<dbReference type="PANTHER" id="PTHR30528:SF0">
    <property type="entry name" value="CYTOPLASMIC PROTEIN"/>
    <property type="match status" value="1"/>
</dbReference>
<protein>
    <submittedName>
        <fullName evidence="1">DNA glycosylase AlkZ-like family protein</fullName>
    </submittedName>
</protein>
<evidence type="ECO:0000313" key="2">
    <source>
        <dbReference type="Proteomes" id="UP001602245"/>
    </source>
</evidence>
<accession>A0ABW6WCU8</accession>
<sequence>MHKLSRAEARRIAVRAQLLDAARPDNLLDMVHGLTLLQADPTAAVAPSAHLVSWSRIGSGYSPADLTDALAGRQLLELRGMIRPAEDIALYRAEMAAWPGTGKLVRWQEQIRDWVRANDACRRDVLARLDADGPLTIRELPDTCAVPWRSSGWNNNRNLDRLLDLMVQRGEVALAGRRRGDRLWDLAERVYPDDPVVPLEEALRRRDERELTSLGLVRGRSAQVEPFVGEPAVVEGVRGRWRVDPAQLDQPFEGRVALLSPLDRLVFDRKRMTGLFGFDYQLEMYKPASKRRWGYWALPILAGDELVGKVDATADRKAGVLRVDAIHEDVALDEAAVTAEIKELADWLGLEPVGSIAT</sequence>
<dbReference type="EMBL" id="JBIAZU010000003">
    <property type="protein sequence ID" value="MFF5291127.1"/>
    <property type="molecule type" value="Genomic_DNA"/>
</dbReference>
<gene>
    <name evidence="1" type="ORF">ACFY35_16925</name>
</gene>
<comment type="caution">
    <text evidence="1">The sequence shown here is derived from an EMBL/GenBank/DDBJ whole genome shotgun (WGS) entry which is preliminary data.</text>
</comment>
<dbReference type="InterPro" id="IPR009351">
    <property type="entry name" value="AlkZ-like"/>
</dbReference>
<keyword evidence="2" id="KW-1185">Reference proteome</keyword>
<organism evidence="1 2">
    <name type="scientific">Paractinoplanes globisporus</name>
    <dbReference type="NCBI Taxonomy" id="113565"/>
    <lineage>
        <taxon>Bacteria</taxon>
        <taxon>Bacillati</taxon>
        <taxon>Actinomycetota</taxon>
        <taxon>Actinomycetes</taxon>
        <taxon>Micromonosporales</taxon>
        <taxon>Micromonosporaceae</taxon>
        <taxon>Paractinoplanes</taxon>
    </lineage>
</organism>
<reference evidence="1 2" key="1">
    <citation type="submission" date="2024-10" db="EMBL/GenBank/DDBJ databases">
        <title>The Natural Products Discovery Center: Release of the First 8490 Sequenced Strains for Exploring Actinobacteria Biosynthetic Diversity.</title>
        <authorList>
            <person name="Kalkreuter E."/>
            <person name="Kautsar S.A."/>
            <person name="Yang D."/>
            <person name="Bader C.D."/>
            <person name="Teijaro C.N."/>
            <person name="Fluegel L."/>
            <person name="Davis C.M."/>
            <person name="Simpson J.R."/>
            <person name="Lauterbach L."/>
            <person name="Steele A.D."/>
            <person name="Gui C."/>
            <person name="Meng S."/>
            <person name="Li G."/>
            <person name="Viehrig K."/>
            <person name="Ye F."/>
            <person name="Su P."/>
            <person name="Kiefer A.F."/>
            <person name="Nichols A."/>
            <person name="Cepeda A.J."/>
            <person name="Yan W."/>
            <person name="Fan B."/>
            <person name="Jiang Y."/>
            <person name="Adhikari A."/>
            <person name="Zheng C.-J."/>
            <person name="Schuster L."/>
            <person name="Cowan T.M."/>
            <person name="Smanski M.J."/>
            <person name="Chevrette M.G."/>
            <person name="De Carvalho L.P.S."/>
            <person name="Shen B."/>
        </authorList>
    </citation>
    <scope>NUCLEOTIDE SEQUENCE [LARGE SCALE GENOMIC DNA]</scope>
    <source>
        <strain evidence="1 2">NPDC000087</strain>
    </source>
</reference>